<dbReference type="InterPro" id="IPR011990">
    <property type="entry name" value="TPR-like_helical_dom_sf"/>
</dbReference>
<keyword evidence="3" id="KW-1185">Reference proteome</keyword>
<evidence type="ECO:0008006" key="4">
    <source>
        <dbReference type="Google" id="ProtNLM"/>
    </source>
</evidence>
<dbReference type="EMBL" id="CAUYUJ010018771">
    <property type="protein sequence ID" value="CAK0886204.1"/>
    <property type="molecule type" value="Genomic_DNA"/>
</dbReference>
<gene>
    <name evidence="2" type="ORF">PCOR1329_LOCUS67613</name>
</gene>
<feature type="compositionally biased region" description="Gly residues" evidence="1">
    <location>
        <begin position="94"/>
        <end position="113"/>
    </location>
</feature>
<protein>
    <recommendedName>
        <fullName evidence="4">KIF-binding protein</fullName>
    </recommendedName>
</protein>
<dbReference type="Proteomes" id="UP001189429">
    <property type="component" value="Unassembled WGS sequence"/>
</dbReference>
<evidence type="ECO:0000313" key="2">
    <source>
        <dbReference type="EMBL" id="CAK0886204.1"/>
    </source>
</evidence>
<dbReference type="Gene3D" id="1.25.40.10">
    <property type="entry name" value="Tetratricopeptide repeat domain"/>
    <property type="match status" value="1"/>
</dbReference>
<name>A0ABN9WMF1_9DINO</name>
<evidence type="ECO:0000256" key="1">
    <source>
        <dbReference type="SAM" id="MobiDB-lite"/>
    </source>
</evidence>
<proteinExistence type="predicted"/>
<accession>A0ABN9WMF1</accession>
<feature type="region of interest" description="Disordered" evidence="1">
    <location>
        <begin position="89"/>
        <end position="136"/>
    </location>
</feature>
<evidence type="ECO:0000313" key="3">
    <source>
        <dbReference type="Proteomes" id="UP001189429"/>
    </source>
</evidence>
<sequence>MTMDVVAAFQDGRQEEALAGAVAFSAAPGVKELGETHPTYINALATVAALVSQMGAPEQAAELLQEAEDLQEEVEMEALERSDVADGAFLTSLGGDGGGSSGSSSVGAGGGTPSAGSDGDVEGGPGQSSLDEEEEAARGLEALTITKLTWTVNSLLKDGRPEEAAKALSESERFLLSGSGRGAVGVVARAALHTLWAAVLDSIGEKDKARRLYSEARGAKMIHCVELPICASICVDLSAVSV</sequence>
<dbReference type="SUPFAM" id="SSF48452">
    <property type="entry name" value="TPR-like"/>
    <property type="match status" value="1"/>
</dbReference>
<reference evidence="2" key="1">
    <citation type="submission" date="2023-10" db="EMBL/GenBank/DDBJ databases">
        <authorList>
            <person name="Chen Y."/>
            <person name="Shah S."/>
            <person name="Dougan E. K."/>
            <person name="Thang M."/>
            <person name="Chan C."/>
        </authorList>
    </citation>
    <scope>NUCLEOTIDE SEQUENCE [LARGE SCALE GENOMIC DNA]</scope>
</reference>
<comment type="caution">
    <text evidence="2">The sequence shown here is derived from an EMBL/GenBank/DDBJ whole genome shotgun (WGS) entry which is preliminary data.</text>
</comment>
<organism evidence="2 3">
    <name type="scientific">Prorocentrum cordatum</name>
    <dbReference type="NCBI Taxonomy" id="2364126"/>
    <lineage>
        <taxon>Eukaryota</taxon>
        <taxon>Sar</taxon>
        <taxon>Alveolata</taxon>
        <taxon>Dinophyceae</taxon>
        <taxon>Prorocentrales</taxon>
        <taxon>Prorocentraceae</taxon>
        <taxon>Prorocentrum</taxon>
    </lineage>
</organism>